<evidence type="ECO:0000313" key="2">
    <source>
        <dbReference type="EMBL" id="EMY32690.1"/>
    </source>
</evidence>
<dbReference type="InterPro" id="IPR016181">
    <property type="entry name" value="Acyl_CoA_acyltransferase"/>
</dbReference>
<proteinExistence type="predicted"/>
<dbReference type="GO" id="GO:0016747">
    <property type="term" value="F:acyltransferase activity, transferring groups other than amino-acyl groups"/>
    <property type="evidence" value="ECO:0007669"/>
    <property type="project" value="InterPro"/>
</dbReference>
<evidence type="ECO:0000313" key="3">
    <source>
        <dbReference type="Proteomes" id="UP000010729"/>
    </source>
</evidence>
<dbReference type="Proteomes" id="UP000010729">
    <property type="component" value="Unassembled WGS sequence"/>
</dbReference>
<keyword evidence="2" id="KW-0808">Transferase</keyword>
<dbReference type="RefSeq" id="WP_005273090.1">
    <property type="nucleotide sequence ID" value="NZ_ANPE02000238.1"/>
</dbReference>
<organism evidence="2 3">
    <name type="scientific">Arthrobacter crystallopoietes BAB-32</name>
    <dbReference type="NCBI Taxonomy" id="1246476"/>
    <lineage>
        <taxon>Bacteria</taxon>
        <taxon>Bacillati</taxon>
        <taxon>Actinomycetota</taxon>
        <taxon>Actinomycetes</taxon>
        <taxon>Micrococcales</taxon>
        <taxon>Micrococcaceae</taxon>
        <taxon>Crystallibacter</taxon>
    </lineage>
</organism>
<dbReference type="AlphaFoldDB" id="N1UUH2"/>
<name>N1UUH2_9MICC</name>
<keyword evidence="3" id="KW-1185">Reference proteome</keyword>
<sequence length="202" mass="22025">MGPKPSVEMVEITTAAWPVFEELLGPGGVQGGCWCSWFRLTSKEYAAGDRETRKEFVRSRVDAGEPFGLVAKVDGEPLGWVSVAPRRCHVRLERSKVARLAAGENPDRLWTVACFYNDRRGRGQGLPLKLLEAALDYAAQNGAAAVEGYPVDTAGDRLPPQELYYGTLSTFLAAGFEQVERRGARRVLVRKELVGGESGASP</sequence>
<dbReference type="EMBL" id="ANPE02000238">
    <property type="protein sequence ID" value="EMY32690.1"/>
    <property type="molecule type" value="Genomic_DNA"/>
</dbReference>
<comment type="caution">
    <text evidence="2">The sequence shown here is derived from an EMBL/GenBank/DDBJ whole genome shotgun (WGS) entry which is preliminary data.</text>
</comment>
<dbReference type="Pfam" id="PF00583">
    <property type="entry name" value="Acetyltransf_1"/>
    <property type="match status" value="1"/>
</dbReference>
<dbReference type="PROSITE" id="PS51186">
    <property type="entry name" value="GNAT"/>
    <property type="match status" value="1"/>
</dbReference>
<dbReference type="Gene3D" id="3.40.630.30">
    <property type="match status" value="1"/>
</dbReference>
<protein>
    <submittedName>
        <fullName evidence="2">Acetyltransferase family protein</fullName>
    </submittedName>
</protein>
<dbReference type="SUPFAM" id="SSF55729">
    <property type="entry name" value="Acyl-CoA N-acyltransferases (Nat)"/>
    <property type="match status" value="1"/>
</dbReference>
<dbReference type="InterPro" id="IPR000182">
    <property type="entry name" value="GNAT_dom"/>
</dbReference>
<feature type="domain" description="N-acetyltransferase" evidence="1">
    <location>
        <begin position="7"/>
        <end position="194"/>
    </location>
</feature>
<gene>
    <name evidence="2" type="ORF">D477_018696</name>
</gene>
<reference evidence="2 3" key="1">
    <citation type="journal article" date="2013" name="Genome Announc.">
        <title>Draft Genome Sequence of Arthrobacter crystallopoietes Strain BAB-32, Revealing Genes for Bioremediation.</title>
        <authorList>
            <person name="Joshi M.N."/>
            <person name="Pandit A.S."/>
            <person name="Sharma A."/>
            <person name="Pandya R.V."/>
            <person name="Desai S.M."/>
            <person name="Saxena A.K."/>
            <person name="Bagatharia S.B."/>
        </authorList>
    </citation>
    <scope>NUCLEOTIDE SEQUENCE [LARGE SCALE GENOMIC DNA]</scope>
    <source>
        <strain evidence="2 3">BAB-32</strain>
    </source>
</reference>
<accession>N1UUH2</accession>
<evidence type="ECO:0000259" key="1">
    <source>
        <dbReference type="PROSITE" id="PS51186"/>
    </source>
</evidence>